<dbReference type="PROSITE" id="PS50004">
    <property type="entry name" value="C2"/>
    <property type="match status" value="2"/>
</dbReference>
<gene>
    <name evidence="9" type="ORF">SVIM_LOCUS16180</name>
</gene>
<evidence type="ECO:0000256" key="4">
    <source>
        <dbReference type="ARBA" id="ARBA00023136"/>
    </source>
</evidence>
<dbReference type="Gene3D" id="2.60.200.20">
    <property type="match status" value="1"/>
</dbReference>
<dbReference type="PANTHER" id="PTHR46296:SF8">
    <property type="entry name" value="OS06G0297800 PROTEIN"/>
    <property type="match status" value="1"/>
</dbReference>
<feature type="compositionally biased region" description="Low complexity" evidence="5">
    <location>
        <begin position="149"/>
        <end position="163"/>
    </location>
</feature>
<feature type="region of interest" description="Disordered" evidence="5">
    <location>
        <begin position="200"/>
        <end position="231"/>
    </location>
</feature>
<dbReference type="FunFam" id="2.60.200.20:FF:000019">
    <property type="entry name" value="Nuclear inhibitor of protein phosphatase"/>
    <property type="match status" value="1"/>
</dbReference>
<feature type="compositionally biased region" description="Acidic residues" evidence="5">
    <location>
        <begin position="209"/>
        <end position="218"/>
    </location>
</feature>
<dbReference type="Gene3D" id="2.60.40.150">
    <property type="entry name" value="C2 domain"/>
    <property type="match status" value="2"/>
</dbReference>
<evidence type="ECO:0000256" key="5">
    <source>
        <dbReference type="SAM" id="MobiDB-lite"/>
    </source>
</evidence>
<keyword evidence="4" id="KW-0472">Membrane</keyword>
<dbReference type="PRINTS" id="PR00360">
    <property type="entry name" value="C2DOMAIN"/>
</dbReference>
<dbReference type="SUPFAM" id="SSF49879">
    <property type="entry name" value="SMAD/FHA domain"/>
    <property type="match status" value="1"/>
</dbReference>
<dbReference type="InterPro" id="IPR000008">
    <property type="entry name" value="C2_dom"/>
</dbReference>
<dbReference type="InterPro" id="IPR004182">
    <property type="entry name" value="GRAM"/>
</dbReference>
<keyword evidence="3" id="KW-1133">Transmembrane helix</keyword>
<dbReference type="Pfam" id="PF00498">
    <property type="entry name" value="FHA"/>
    <property type="match status" value="1"/>
</dbReference>
<dbReference type="CDD" id="cd00030">
    <property type="entry name" value="C2"/>
    <property type="match status" value="2"/>
</dbReference>
<proteinExistence type="predicted"/>
<sequence>MGGFRLLVRVIEARNLPPTDPNGLSDPYAKLRLGKQKCKTKVVKKSLNPSWGEEFSFKVEDLNEDLEVCVLDEDKFFNDDFVGLIKVPVSRVFDAEDKSLGTAWYSLQPKNKKSKIKECGEILLSICVSQSFPDLNCNGSRKNVDIMQSPSRSFNGMSNSSSARSEENASSKEEKFFAQKKLAGRIAQIFNKNSDVISATTSRSTEISEQSETDGSELCDEKAEDQSSSGSFEELMKEMESRYVESEIPKNLPGGVLVDQSHVIATPDLNSLLFSPDSSFARPLSDFLGNSEQQFGPWKFENGSLKRETTCVKAPSKLVGAVKAIEDQIYVNVDGKTFAIFVSVSTPDVMYGSTFKVELLYCITPGPDLPSGDKTSHLVISWRMNFLQSSMFKSMIENGARAGLKDSFELFSTFLSQNVKPVDLKDMGSSKEQVLASLKAEPQSDRKLAVQYFANFTVISVFFMGLYALVHIWLAEPSAIQGLEFLGLDLPDSIGEVLVCSVLALQCERVLGLLSRFMQARAQKGTDHGVKAQGDGWLLTAALIEGSHLPTVDSSGFCDPYVVFTCNGKTKTSSIKFQKSDPLWNEIFEFDAMDDPPSVLDVDVYDFDGPFDEAMSLGHTEINFVKSNLSDLADVWVPLQGKLAQACQSKLHLRIFLNNTRGSNVVKEYLSKMEKEVGKKINVRSPQTNSAFQKVFGLPPEEFLINDFTCHLKRKMPLQGRLFLSARIIGFYANLFGQKTKFFFLWEDIEDIQIYTPTLSSMGSPVVVITLRQGRGMDARHGAKNIDDEGRLKFHFQSFVSFNVAHRLVSNAIEDLWSARSLSLEQKVQIVEEDSETKILQTEESGSFLGLEDVSMSEVYASSLSVPTNFIMELFSGGELDRKVMEKAGCLSYSYSSWELVKTDVYERQIYYRFDKRISRFGGEVTSTQQKYPLSDRKASPEISGRGLSLEIERQSCACIHWRCMAEKHPASKKDLKEHSLQPARSPEGLERFKKAQSTEPFSVSVNSALKTTTHPVVKTVSQPSVQYSQSTTQSQFRDQPYVSQKPVAPEAGPLLGHTQPVTQVGGGQSTWQPPDWAIEPRPGVYYLEILKDGEFLDRISLDRRRHIFGRQIPTCDFVLDHQSVSRQHAAVIPHKNGSIFVIDLGSAHGTFVANERLTKDNPVELEVGQSLRFAASTRTYILRKNDAALFPRPPPPSEINLPPPPDPSDEEAVVAYNTFLNRYGLTRPDQPAKLIESSGSLSRRHDDQQWGRAAKRMKKARVAFRDQVGGELVQVVGISDGADVETEPGPIGVKEGSLVGKYESLVQVTVIPKGKEQFSAKENDASQKGVTSKLQEVLNRVKTTPKSGMYDDLYGESFNGKVGSSWAYSSESSAGNLAFQTEDGQGNAVGSLSGKPENNPSAYDDNDDDDLFGD</sequence>
<dbReference type="EMBL" id="CAADRP010000014">
    <property type="protein sequence ID" value="VFU21710.1"/>
    <property type="molecule type" value="Genomic_DNA"/>
</dbReference>
<accession>A0A6N2K2I5</accession>
<dbReference type="InterPro" id="IPR000253">
    <property type="entry name" value="FHA_dom"/>
</dbReference>
<reference evidence="9" key="1">
    <citation type="submission" date="2019-03" db="EMBL/GenBank/DDBJ databases">
        <authorList>
            <person name="Mank J."/>
            <person name="Almeida P."/>
        </authorList>
    </citation>
    <scope>NUCLEOTIDE SEQUENCE</scope>
    <source>
        <strain evidence="9">78183</strain>
    </source>
</reference>
<evidence type="ECO:0000259" key="7">
    <source>
        <dbReference type="PROSITE" id="PS50006"/>
    </source>
</evidence>
<feature type="region of interest" description="Disordered" evidence="5">
    <location>
        <begin position="1378"/>
        <end position="1415"/>
    </location>
</feature>
<dbReference type="SMART" id="SM00240">
    <property type="entry name" value="FHA"/>
    <property type="match status" value="1"/>
</dbReference>
<protein>
    <recommendedName>
        <fullName evidence="10">C2 domain-containing protein</fullName>
    </recommendedName>
</protein>
<feature type="compositionally biased region" description="Acidic residues" evidence="5">
    <location>
        <begin position="1405"/>
        <end position="1415"/>
    </location>
</feature>
<comment type="subcellular location">
    <subcellularLocation>
        <location evidence="1">Membrane</location>
        <topology evidence="1">Single-pass membrane protein</topology>
    </subcellularLocation>
</comment>
<dbReference type="InterPro" id="IPR031968">
    <property type="entry name" value="VASt"/>
</dbReference>
<dbReference type="SMART" id="SM00239">
    <property type="entry name" value="C2"/>
    <property type="match status" value="2"/>
</dbReference>
<dbReference type="InterPro" id="IPR011993">
    <property type="entry name" value="PH-like_dom_sf"/>
</dbReference>
<dbReference type="SMART" id="SM00568">
    <property type="entry name" value="GRAM"/>
    <property type="match status" value="1"/>
</dbReference>
<evidence type="ECO:0000256" key="3">
    <source>
        <dbReference type="ARBA" id="ARBA00022989"/>
    </source>
</evidence>
<feature type="domain" description="C2" evidence="6">
    <location>
        <begin position="520"/>
        <end position="637"/>
    </location>
</feature>
<feature type="domain" description="VASt" evidence="8">
    <location>
        <begin position="253"/>
        <end position="423"/>
    </location>
</feature>
<dbReference type="Gene3D" id="2.30.29.30">
    <property type="entry name" value="Pleckstrin-homology domain (PH domain)/Phosphotyrosine-binding domain (PTB)"/>
    <property type="match status" value="1"/>
</dbReference>
<evidence type="ECO:0000313" key="9">
    <source>
        <dbReference type="EMBL" id="VFU21710.1"/>
    </source>
</evidence>
<dbReference type="GO" id="GO:0016020">
    <property type="term" value="C:membrane"/>
    <property type="evidence" value="ECO:0007669"/>
    <property type="project" value="UniProtKB-SubCell"/>
</dbReference>
<name>A0A6N2K2I5_SALVM</name>
<evidence type="ECO:0000259" key="6">
    <source>
        <dbReference type="PROSITE" id="PS50004"/>
    </source>
</evidence>
<dbReference type="Pfam" id="PF16016">
    <property type="entry name" value="VASt"/>
    <property type="match status" value="1"/>
</dbReference>
<dbReference type="SUPFAM" id="SSF49562">
    <property type="entry name" value="C2 domain (Calcium/lipid-binding domain, CaLB)"/>
    <property type="match status" value="2"/>
</dbReference>
<evidence type="ECO:0008006" key="10">
    <source>
        <dbReference type="Google" id="ProtNLM"/>
    </source>
</evidence>
<dbReference type="Pfam" id="PF00168">
    <property type="entry name" value="C2"/>
    <property type="match status" value="2"/>
</dbReference>
<dbReference type="PROSITE" id="PS50006">
    <property type="entry name" value="FHA_DOMAIN"/>
    <property type="match status" value="1"/>
</dbReference>
<dbReference type="PROSITE" id="PS51778">
    <property type="entry name" value="VAST"/>
    <property type="match status" value="1"/>
</dbReference>
<feature type="region of interest" description="Disordered" evidence="5">
    <location>
        <begin position="148"/>
        <end position="170"/>
    </location>
</feature>
<dbReference type="Pfam" id="PF02893">
    <property type="entry name" value="GRAM"/>
    <property type="match status" value="1"/>
</dbReference>
<organism evidence="9">
    <name type="scientific">Salix viminalis</name>
    <name type="common">Common osier</name>
    <name type="synonym">Basket willow</name>
    <dbReference type="NCBI Taxonomy" id="40686"/>
    <lineage>
        <taxon>Eukaryota</taxon>
        <taxon>Viridiplantae</taxon>
        <taxon>Streptophyta</taxon>
        <taxon>Embryophyta</taxon>
        <taxon>Tracheophyta</taxon>
        <taxon>Spermatophyta</taxon>
        <taxon>Magnoliopsida</taxon>
        <taxon>eudicotyledons</taxon>
        <taxon>Gunneridae</taxon>
        <taxon>Pentapetalae</taxon>
        <taxon>rosids</taxon>
        <taxon>fabids</taxon>
        <taxon>Malpighiales</taxon>
        <taxon>Salicaceae</taxon>
        <taxon>Saliceae</taxon>
        <taxon>Salix</taxon>
    </lineage>
</organism>
<dbReference type="CDD" id="cd22674">
    <property type="entry name" value="FHA_PPP1R8"/>
    <property type="match status" value="1"/>
</dbReference>
<dbReference type="InterPro" id="IPR008984">
    <property type="entry name" value="SMAD_FHA_dom_sf"/>
</dbReference>
<dbReference type="PANTHER" id="PTHR46296">
    <property type="entry name" value="BNAA05G37250D PROTEIN"/>
    <property type="match status" value="1"/>
</dbReference>
<keyword evidence="2" id="KW-0812">Transmembrane</keyword>
<evidence type="ECO:0000256" key="2">
    <source>
        <dbReference type="ARBA" id="ARBA00022692"/>
    </source>
</evidence>
<feature type="region of interest" description="Disordered" evidence="5">
    <location>
        <begin position="972"/>
        <end position="997"/>
    </location>
</feature>
<dbReference type="InterPro" id="IPR044511">
    <property type="entry name" value="At1g03370/At5g50170-like"/>
</dbReference>
<feature type="domain" description="C2" evidence="6">
    <location>
        <begin position="1"/>
        <end position="105"/>
    </location>
</feature>
<feature type="compositionally biased region" description="Polar residues" evidence="5">
    <location>
        <begin position="1378"/>
        <end position="1402"/>
    </location>
</feature>
<evidence type="ECO:0000256" key="1">
    <source>
        <dbReference type="ARBA" id="ARBA00004167"/>
    </source>
</evidence>
<dbReference type="InterPro" id="IPR035892">
    <property type="entry name" value="C2_domain_sf"/>
</dbReference>
<feature type="domain" description="FHA" evidence="7">
    <location>
        <begin position="1107"/>
        <end position="1158"/>
    </location>
</feature>
<evidence type="ECO:0000259" key="8">
    <source>
        <dbReference type="PROSITE" id="PS51778"/>
    </source>
</evidence>